<dbReference type="PANTHER" id="PTHR30483:SF6">
    <property type="entry name" value="PERIPLASMIC BINDING PROTEIN OF ABC TRANSPORTER FOR NATURAL AMINO ACIDS"/>
    <property type="match status" value="1"/>
</dbReference>
<dbReference type="InterPro" id="IPR028082">
    <property type="entry name" value="Peripla_BP_I"/>
</dbReference>
<evidence type="ECO:0000256" key="2">
    <source>
        <dbReference type="ARBA" id="ARBA00022448"/>
    </source>
</evidence>
<accession>A0A6B1G348</accession>
<dbReference type="GO" id="GO:0006865">
    <property type="term" value="P:amino acid transport"/>
    <property type="evidence" value="ECO:0007669"/>
    <property type="project" value="UniProtKB-KW"/>
</dbReference>
<dbReference type="InterPro" id="IPR028081">
    <property type="entry name" value="Leu-bd"/>
</dbReference>
<reference evidence="6" key="1">
    <citation type="submission" date="2019-09" db="EMBL/GenBank/DDBJ databases">
        <title>Characterisation of the sponge microbiome using genome-centric metagenomics.</title>
        <authorList>
            <person name="Engelberts J.P."/>
            <person name="Robbins S.J."/>
            <person name="De Goeij J.M."/>
            <person name="Aranda M."/>
            <person name="Bell S.C."/>
            <person name="Webster N.S."/>
        </authorList>
    </citation>
    <scope>NUCLEOTIDE SEQUENCE</scope>
    <source>
        <strain evidence="6">SB0675_bin_29</strain>
    </source>
</reference>
<name>A0A6B1G348_9CHLR</name>
<dbReference type="PANTHER" id="PTHR30483">
    <property type="entry name" value="LEUCINE-SPECIFIC-BINDING PROTEIN"/>
    <property type="match status" value="1"/>
</dbReference>
<evidence type="ECO:0000313" key="6">
    <source>
        <dbReference type="EMBL" id="MYH63933.1"/>
    </source>
</evidence>
<proteinExistence type="inferred from homology"/>
<evidence type="ECO:0000256" key="1">
    <source>
        <dbReference type="ARBA" id="ARBA00010062"/>
    </source>
</evidence>
<dbReference type="EMBL" id="VYDA01000709">
    <property type="protein sequence ID" value="MYH63933.1"/>
    <property type="molecule type" value="Genomic_DNA"/>
</dbReference>
<organism evidence="6">
    <name type="scientific">Caldilineaceae bacterium SB0675_bin_29</name>
    <dbReference type="NCBI Taxonomy" id="2605266"/>
    <lineage>
        <taxon>Bacteria</taxon>
        <taxon>Bacillati</taxon>
        <taxon>Chloroflexota</taxon>
        <taxon>Caldilineae</taxon>
        <taxon>Caldilineales</taxon>
        <taxon>Caldilineaceae</taxon>
    </lineage>
</organism>
<dbReference type="AlphaFoldDB" id="A0A6B1G348"/>
<dbReference type="SUPFAM" id="SSF53822">
    <property type="entry name" value="Periplasmic binding protein-like I"/>
    <property type="match status" value="1"/>
</dbReference>
<comment type="similarity">
    <text evidence="1">Belongs to the leucine-binding protein family.</text>
</comment>
<dbReference type="PRINTS" id="PR00337">
    <property type="entry name" value="LEUILEVALBP"/>
</dbReference>
<dbReference type="InterPro" id="IPR000709">
    <property type="entry name" value="Leu_Ile_Val-bd"/>
</dbReference>
<keyword evidence="3" id="KW-0732">Signal</keyword>
<keyword evidence="2" id="KW-0813">Transport</keyword>
<dbReference type="CDD" id="cd19984">
    <property type="entry name" value="PBP1_ABC_ligand_binding-like"/>
    <property type="match status" value="1"/>
</dbReference>
<evidence type="ECO:0000259" key="5">
    <source>
        <dbReference type="Pfam" id="PF13458"/>
    </source>
</evidence>
<dbReference type="Pfam" id="PF13458">
    <property type="entry name" value="Peripla_BP_6"/>
    <property type="match status" value="1"/>
</dbReference>
<comment type="caution">
    <text evidence="6">The sequence shown here is derived from an EMBL/GenBank/DDBJ whole genome shotgun (WGS) entry which is preliminary data.</text>
</comment>
<evidence type="ECO:0000256" key="3">
    <source>
        <dbReference type="ARBA" id="ARBA00022729"/>
    </source>
</evidence>
<dbReference type="Gene3D" id="3.40.50.2300">
    <property type="match status" value="2"/>
</dbReference>
<feature type="domain" description="Leucine-binding protein" evidence="5">
    <location>
        <begin position="72"/>
        <end position="397"/>
    </location>
</feature>
<keyword evidence="4" id="KW-0029">Amino-acid transport</keyword>
<protein>
    <submittedName>
        <fullName evidence="6">ABC transporter substrate-binding protein</fullName>
    </submittedName>
</protein>
<dbReference type="InterPro" id="IPR051010">
    <property type="entry name" value="BCAA_transport"/>
</dbReference>
<sequence length="429" mass="44938">MYGITWSGAIGEGYSFDDRGEVVGLSNAVVVVLPLDERTDDNQGYRILGQAGSDAAIGVAPIAAMPASDEPFRIGAMDALTGVGESYGNPIVQAKQMAVEEINAAGGINGRMLELIAEDSKCNAQDAITAYNKLTDVDGVKIILGTTCSGAMLGAAPLAEAEGVILLSASATSPDIMGAGDYIFRTAINDAQLGIDTGNTIHVDGHHDLATITEATDYAEGARRTTVARFEELGGHVVASESYASDITDFRTQLTKLINAEPDAVYLASQGEFSGGAIVKQLRELGFEGPIYTESVNTGPEALSIAGEAATGMKAIIPLGLTNRGEQFLKDFEAHFGHVATQPWFQASAYDDVYLAAACLAQTGDDQDTDGFRDCMYGITFSGAIGDDYTFDEYGEVVGLGNAVVQILPVAERTNDNLGYVSLGQAPTP</sequence>
<evidence type="ECO:0000256" key="4">
    <source>
        <dbReference type="ARBA" id="ARBA00022970"/>
    </source>
</evidence>
<gene>
    <name evidence="6" type="ORF">F4148_20040</name>
</gene>